<accession>A0ABM5Q3N7</accession>
<dbReference type="PANTHER" id="PTHR22916:SF51">
    <property type="entry name" value="GLYCOSYLTRANSFERASE EPSH-RELATED"/>
    <property type="match status" value="1"/>
</dbReference>
<evidence type="ECO:0000256" key="2">
    <source>
        <dbReference type="ARBA" id="ARBA00022679"/>
    </source>
</evidence>
<sequence>MGYIQVSVIIPVFNSEKYLPALFDSLQQQKDVFFEVIAINDGSTDSSLELLKHYELLIPNMMVINQRNMGLSCARNAGIKQARGEWIMFIDSDDILMPNTIRTWLDYAKQNKLDVLIGNGFKFHSDINDMGGVTVWSLQPHGRVITGKEWLQCTAFHKEFPYNVWLQLIRADILKAHNLKFVPKILNEDILWTTQLAIAAERVGFYKNPLYGYRWNINSISNSLSKEIISSRIDSYIKVISELIDMAEANRGDENLYKAILSLARRESGQLRSLLKNKLSDRVLQGKFSKKLFQINIFPRLLPGISGVSDMWRLVRLYLTALYFSSGRG</sequence>
<dbReference type="InterPro" id="IPR029044">
    <property type="entry name" value="Nucleotide-diphossugar_trans"/>
</dbReference>
<gene>
    <name evidence="4" type="ORF">BF17_21365</name>
</gene>
<dbReference type="Pfam" id="PF00535">
    <property type="entry name" value="Glycos_transf_2"/>
    <property type="match status" value="1"/>
</dbReference>
<protein>
    <submittedName>
        <fullName evidence="4">Glycosyl transferase</fullName>
    </submittedName>
</protein>
<dbReference type="PANTHER" id="PTHR22916">
    <property type="entry name" value="GLYCOSYLTRANSFERASE"/>
    <property type="match status" value="1"/>
</dbReference>
<evidence type="ECO:0000256" key="1">
    <source>
        <dbReference type="ARBA" id="ARBA00022676"/>
    </source>
</evidence>
<evidence type="ECO:0000313" key="5">
    <source>
        <dbReference type="Proteomes" id="UP000019439"/>
    </source>
</evidence>
<feature type="domain" description="Glycosyltransferase 2-like" evidence="3">
    <location>
        <begin position="7"/>
        <end position="134"/>
    </location>
</feature>
<name>A0ABM5Q3N7_9GAMM</name>
<organism evidence="4 5">
    <name type="scientific">Yersinia similis</name>
    <dbReference type="NCBI Taxonomy" id="367190"/>
    <lineage>
        <taxon>Bacteria</taxon>
        <taxon>Pseudomonadati</taxon>
        <taxon>Pseudomonadota</taxon>
        <taxon>Gammaproteobacteria</taxon>
        <taxon>Enterobacterales</taxon>
        <taxon>Yersiniaceae</taxon>
        <taxon>Yersinia</taxon>
    </lineage>
</organism>
<dbReference type="EMBL" id="CP007230">
    <property type="protein sequence ID" value="AHK21531.1"/>
    <property type="molecule type" value="Genomic_DNA"/>
</dbReference>
<dbReference type="SUPFAM" id="SSF53448">
    <property type="entry name" value="Nucleotide-diphospho-sugar transferases"/>
    <property type="match status" value="1"/>
</dbReference>
<keyword evidence="5" id="KW-1185">Reference proteome</keyword>
<keyword evidence="2 4" id="KW-0808">Transferase</keyword>
<dbReference type="Proteomes" id="UP000019439">
    <property type="component" value="Chromosome"/>
</dbReference>
<dbReference type="CDD" id="cd00761">
    <property type="entry name" value="Glyco_tranf_GTA_type"/>
    <property type="match status" value="1"/>
</dbReference>
<reference evidence="4 5" key="1">
    <citation type="journal article" date="2014" name="Genome Announc.">
        <title>Genome Sequence of Yersinia similis Y228T, a Member of the Yersinia pseudotuberculosis Complex.</title>
        <authorList>
            <person name="Sprague L.D."/>
            <person name="Neubauer H."/>
        </authorList>
    </citation>
    <scope>NUCLEOTIDE SEQUENCE [LARGE SCALE GENOMIC DNA]</scope>
    <source>
        <strain evidence="4 5">228</strain>
    </source>
</reference>
<keyword evidence="1" id="KW-0328">Glycosyltransferase</keyword>
<proteinExistence type="predicted"/>
<dbReference type="RefSeq" id="WP_025384147.1">
    <property type="nucleotide sequence ID" value="NZ_CABIHS010000287.1"/>
</dbReference>
<dbReference type="Gene3D" id="3.90.550.10">
    <property type="entry name" value="Spore Coat Polysaccharide Biosynthesis Protein SpsA, Chain A"/>
    <property type="match status" value="1"/>
</dbReference>
<dbReference type="GO" id="GO:0016740">
    <property type="term" value="F:transferase activity"/>
    <property type="evidence" value="ECO:0007669"/>
    <property type="project" value="UniProtKB-KW"/>
</dbReference>
<dbReference type="InterPro" id="IPR001173">
    <property type="entry name" value="Glyco_trans_2-like"/>
</dbReference>
<evidence type="ECO:0000313" key="4">
    <source>
        <dbReference type="EMBL" id="AHK21531.1"/>
    </source>
</evidence>
<evidence type="ECO:0000259" key="3">
    <source>
        <dbReference type="Pfam" id="PF00535"/>
    </source>
</evidence>
<dbReference type="GeneID" id="96665914"/>